<proteinExistence type="predicted"/>
<keyword evidence="2" id="KW-0813">Transport</keyword>
<dbReference type="InterPro" id="IPR050095">
    <property type="entry name" value="ECF_ABC_transporter_ATP-bd"/>
</dbReference>
<dbReference type="PANTHER" id="PTHR43553:SF27">
    <property type="entry name" value="ENERGY-COUPLING FACTOR TRANSPORTER ATP-BINDING PROTEIN ECFA2"/>
    <property type="match status" value="1"/>
</dbReference>
<keyword evidence="6" id="KW-1278">Translocase</keyword>
<evidence type="ECO:0000256" key="8">
    <source>
        <dbReference type="PROSITE-ProRule" id="PRU00182"/>
    </source>
</evidence>
<evidence type="ECO:0000256" key="2">
    <source>
        <dbReference type="ARBA" id="ARBA00022448"/>
    </source>
</evidence>
<evidence type="ECO:0000256" key="3">
    <source>
        <dbReference type="ARBA" id="ARBA00022475"/>
    </source>
</evidence>
<sequence length="209" mass="24754">MSYVLVEYRNIHIDYENKKIINNFNLKVKKGDKILFKGRSGSGKSTLLKLIMGFSFPSEGLIYFNGNCLDCYNIWEVREQVCYISQYLDIWEGPVTNIFDEIFSYRKNLDKFDRNKLEYFLEYFDLDHKILQQDYDELSGGEKQRICIIIALLLDRDVYLLDEITSSLDQNMKEKVINYFVGNKDWTLIVASHDNQWEMDNMKVINIGD</sequence>
<keyword evidence="4" id="KW-0547">Nucleotide-binding</keyword>
<comment type="subcellular location">
    <subcellularLocation>
        <location evidence="1">Cell membrane</location>
        <topology evidence="1">Peripheral membrane protein</topology>
    </subcellularLocation>
</comment>
<protein>
    <submittedName>
        <fullName evidence="10">ABC transporter related protein</fullName>
    </submittedName>
</protein>
<dbReference type="Gene3D" id="3.40.50.300">
    <property type="entry name" value="P-loop containing nucleotide triphosphate hydrolases"/>
    <property type="match status" value="1"/>
</dbReference>
<dbReference type="AlphaFoldDB" id="F7XN06"/>
<dbReference type="GO" id="GO:0003723">
    <property type="term" value="F:RNA binding"/>
    <property type="evidence" value="ECO:0007669"/>
    <property type="project" value="UniProtKB-KW"/>
</dbReference>
<dbReference type="InterPro" id="IPR003439">
    <property type="entry name" value="ABC_transporter-like_ATP-bd"/>
</dbReference>
<dbReference type="GO" id="GO:0005524">
    <property type="term" value="F:ATP binding"/>
    <property type="evidence" value="ECO:0007669"/>
    <property type="project" value="UniProtKB-KW"/>
</dbReference>
<dbReference type="EMBL" id="CP002101">
    <property type="protein sequence ID" value="AEH61115.1"/>
    <property type="molecule type" value="Genomic_DNA"/>
</dbReference>
<dbReference type="PROSITE" id="PS50893">
    <property type="entry name" value="ABC_TRANSPORTER_2"/>
    <property type="match status" value="1"/>
</dbReference>
<dbReference type="HOGENOM" id="CLU_000604_1_22_2"/>
<reference evidence="10 11" key="1">
    <citation type="submission" date="2010-07" db="EMBL/GenBank/DDBJ databases">
        <title>The complete genome of Methanosalsum zhilinae DSM 4017.</title>
        <authorList>
            <consortium name="US DOE Joint Genome Institute (JGI-PGF)"/>
            <person name="Lucas S."/>
            <person name="Copeland A."/>
            <person name="Lapidus A."/>
            <person name="Glavina del Rio T."/>
            <person name="Dalin E."/>
            <person name="Tice H."/>
            <person name="Bruce D."/>
            <person name="Goodwin L."/>
            <person name="Pitluck S."/>
            <person name="Kyrpides N."/>
            <person name="Mavromatis K."/>
            <person name="Ovchinnikova G."/>
            <person name="Daligault H."/>
            <person name="Detter J.C."/>
            <person name="Han C."/>
            <person name="Tapia R."/>
            <person name="Larimer F."/>
            <person name="Land M."/>
            <person name="Hauser L."/>
            <person name="Markowitz V."/>
            <person name="Cheng J.-F."/>
            <person name="Hugenholtz P."/>
            <person name="Woyke T."/>
            <person name="Wu D."/>
            <person name="Spring S."/>
            <person name="Schueler E."/>
            <person name="Brambilla E."/>
            <person name="Klenk H.-P."/>
            <person name="Eisen J.A."/>
        </authorList>
    </citation>
    <scope>NUCLEOTIDE SEQUENCE [LARGE SCALE GENOMIC DNA]</scope>
    <source>
        <strain evidence="11">DSM 4017 / NBRC 107636 / OCM 62 / WeN5</strain>
    </source>
</reference>
<evidence type="ECO:0000256" key="6">
    <source>
        <dbReference type="ARBA" id="ARBA00022967"/>
    </source>
</evidence>
<accession>F7XN06</accession>
<evidence type="ECO:0000313" key="11">
    <source>
        <dbReference type="Proteomes" id="UP000006622"/>
    </source>
</evidence>
<dbReference type="GO" id="GO:0016887">
    <property type="term" value="F:ATP hydrolysis activity"/>
    <property type="evidence" value="ECO:0007669"/>
    <property type="project" value="InterPro"/>
</dbReference>
<dbReference type="GO" id="GO:0043190">
    <property type="term" value="C:ATP-binding cassette (ABC) transporter complex"/>
    <property type="evidence" value="ECO:0007669"/>
    <property type="project" value="TreeGrafter"/>
</dbReference>
<dbReference type="STRING" id="679901.Mzhil_1261"/>
<evidence type="ECO:0000256" key="4">
    <source>
        <dbReference type="ARBA" id="ARBA00022741"/>
    </source>
</evidence>
<dbReference type="InterPro" id="IPR017871">
    <property type="entry name" value="ABC_transporter-like_CS"/>
</dbReference>
<dbReference type="GeneID" id="10822896"/>
<evidence type="ECO:0000256" key="7">
    <source>
        <dbReference type="ARBA" id="ARBA00023136"/>
    </source>
</evidence>
<keyword evidence="5" id="KW-0067">ATP-binding</keyword>
<dbReference type="SMART" id="SM00382">
    <property type="entry name" value="AAA"/>
    <property type="match status" value="1"/>
</dbReference>
<name>F7XN06_METZD</name>
<dbReference type="PANTHER" id="PTHR43553">
    <property type="entry name" value="HEAVY METAL TRANSPORTER"/>
    <property type="match status" value="1"/>
</dbReference>
<dbReference type="Proteomes" id="UP000006622">
    <property type="component" value="Chromosome"/>
</dbReference>
<dbReference type="KEGG" id="mzh:Mzhil_1261"/>
<dbReference type="InterPro" id="IPR027417">
    <property type="entry name" value="P-loop_NTPase"/>
</dbReference>
<dbReference type="PROSITE" id="PS00211">
    <property type="entry name" value="ABC_TRANSPORTER_1"/>
    <property type="match status" value="1"/>
</dbReference>
<dbReference type="RefSeq" id="WP_013898552.1">
    <property type="nucleotide sequence ID" value="NC_015676.1"/>
</dbReference>
<keyword evidence="3" id="KW-1003">Cell membrane</keyword>
<keyword evidence="8" id="KW-0694">RNA-binding</keyword>
<evidence type="ECO:0000256" key="1">
    <source>
        <dbReference type="ARBA" id="ARBA00004202"/>
    </source>
</evidence>
<dbReference type="InterPro" id="IPR003593">
    <property type="entry name" value="AAA+_ATPase"/>
</dbReference>
<keyword evidence="7" id="KW-0472">Membrane</keyword>
<dbReference type="GO" id="GO:0042626">
    <property type="term" value="F:ATPase-coupled transmembrane transporter activity"/>
    <property type="evidence" value="ECO:0007669"/>
    <property type="project" value="TreeGrafter"/>
</dbReference>
<gene>
    <name evidence="10" type="ordered locus">Mzhil_1261</name>
</gene>
<dbReference type="SUPFAM" id="SSF52540">
    <property type="entry name" value="P-loop containing nucleoside triphosphate hydrolases"/>
    <property type="match status" value="1"/>
</dbReference>
<dbReference type="PROSITE" id="PS50889">
    <property type="entry name" value="S4"/>
    <property type="match status" value="1"/>
</dbReference>
<dbReference type="OrthoDB" id="121502at2157"/>
<feature type="domain" description="ABC transporter" evidence="9">
    <location>
        <begin position="6"/>
        <end position="207"/>
    </location>
</feature>
<evidence type="ECO:0000259" key="9">
    <source>
        <dbReference type="PROSITE" id="PS50893"/>
    </source>
</evidence>
<evidence type="ECO:0000256" key="5">
    <source>
        <dbReference type="ARBA" id="ARBA00022840"/>
    </source>
</evidence>
<evidence type="ECO:0000313" key="10">
    <source>
        <dbReference type="EMBL" id="AEH61115.1"/>
    </source>
</evidence>
<keyword evidence="11" id="KW-1185">Reference proteome</keyword>
<dbReference type="Pfam" id="PF00005">
    <property type="entry name" value="ABC_tran"/>
    <property type="match status" value="1"/>
</dbReference>
<organism evidence="10 11">
    <name type="scientific">Methanosalsum zhilinae (strain DSM 4017 / NBRC 107636 / OCM 62 / WeN5)</name>
    <name type="common">Methanohalophilus zhilinae</name>
    <dbReference type="NCBI Taxonomy" id="679901"/>
    <lineage>
        <taxon>Archaea</taxon>
        <taxon>Methanobacteriati</taxon>
        <taxon>Methanobacteriota</taxon>
        <taxon>Stenosarchaea group</taxon>
        <taxon>Methanomicrobia</taxon>
        <taxon>Methanosarcinales</taxon>
        <taxon>Methanosarcinaceae</taxon>
        <taxon>Methanosalsum</taxon>
    </lineage>
</organism>